<dbReference type="PROSITE" id="PS51273">
    <property type="entry name" value="GATASE_TYPE_1"/>
    <property type="match status" value="1"/>
</dbReference>
<reference evidence="2" key="1">
    <citation type="submission" date="2020-05" db="EMBL/GenBank/DDBJ databases">
        <authorList>
            <person name="Chiriac C."/>
            <person name="Salcher M."/>
            <person name="Ghai R."/>
            <person name="Kavagutti S V."/>
        </authorList>
    </citation>
    <scope>NUCLEOTIDE SEQUENCE</scope>
</reference>
<gene>
    <name evidence="2" type="ORF">UFOPK3547_00566</name>
</gene>
<proteinExistence type="predicted"/>
<dbReference type="GO" id="GO:0005829">
    <property type="term" value="C:cytosol"/>
    <property type="evidence" value="ECO:0007669"/>
    <property type="project" value="TreeGrafter"/>
</dbReference>
<name>A0A6J5ZDX7_9ZZZZ</name>
<dbReference type="InterPro" id="IPR044992">
    <property type="entry name" value="ChyE-like"/>
</dbReference>
<dbReference type="AlphaFoldDB" id="A0A6J5ZDX7"/>
<evidence type="ECO:0000313" key="2">
    <source>
        <dbReference type="EMBL" id="CAB4340904.1"/>
    </source>
</evidence>
<evidence type="ECO:0000259" key="1">
    <source>
        <dbReference type="Pfam" id="PF00117"/>
    </source>
</evidence>
<dbReference type="CDD" id="cd01741">
    <property type="entry name" value="GATase1_1"/>
    <property type="match status" value="1"/>
</dbReference>
<dbReference type="Gene3D" id="3.40.50.880">
    <property type="match status" value="1"/>
</dbReference>
<feature type="domain" description="Glutamine amidotransferase" evidence="1">
    <location>
        <begin position="44"/>
        <end position="181"/>
    </location>
</feature>
<dbReference type="InterPro" id="IPR029062">
    <property type="entry name" value="Class_I_gatase-like"/>
</dbReference>
<dbReference type="PANTHER" id="PTHR42695">
    <property type="entry name" value="GLUTAMINE AMIDOTRANSFERASE YLR126C-RELATED"/>
    <property type="match status" value="1"/>
</dbReference>
<dbReference type="EMBL" id="CAESAN010000034">
    <property type="protein sequence ID" value="CAB4340904.1"/>
    <property type="molecule type" value="Genomic_DNA"/>
</dbReference>
<protein>
    <submittedName>
        <fullName evidence="2">Unannotated protein</fullName>
    </submittedName>
</protein>
<accession>A0A6J5ZDX7</accession>
<dbReference type="InterPro" id="IPR017926">
    <property type="entry name" value="GATASE"/>
</dbReference>
<sequence length="233" mass="25077">MSDFLAIAHPDGGNAGVFAEAAAQIGVQIEEWIPATGAGPRRPVADYRGLVVLGGDENIHEVDRYPYLEGEYALLSDWLDSGRPVLGVCLGAQMIAHVAGGSVFKVPEREFGWVEVDVLPASGDDPIAGFGGSTVTGLLWHDYACEPPAGSTVLANNEVCVQAFRLGDAWAFQAHPEVSANVLAEWLEPVLANDDEPLLRGQAELISAGNESHLAAWNEYGRELFRRFADYCR</sequence>
<dbReference type="PANTHER" id="PTHR42695:SF5">
    <property type="entry name" value="GLUTAMINE AMIDOTRANSFERASE YLR126C-RELATED"/>
    <property type="match status" value="1"/>
</dbReference>
<organism evidence="2">
    <name type="scientific">freshwater metagenome</name>
    <dbReference type="NCBI Taxonomy" id="449393"/>
    <lineage>
        <taxon>unclassified sequences</taxon>
        <taxon>metagenomes</taxon>
        <taxon>ecological metagenomes</taxon>
    </lineage>
</organism>
<dbReference type="SUPFAM" id="SSF52317">
    <property type="entry name" value="Class I glutamine amidotransferase-like"/>
    <property type="match status" value="1"/>
</dbReference>
<dbReference type="Pfam" id="PF00117">
    <property type="entry name" value="GATase"/>
    <property type="match status" value="1"/>
</dbReference>